<accession>A0ACD5TLD7</accession>
<protein>
    <submittedName>
        <fullName evidence="1">Uncharacterized protein</fullName>
    </submittedName>
</protein>
<reference evidence="1" key="1">
    <citation type="submission" date="2021-05" db="EMBL/GenBank/DDBJ databases">
        <authorList>
            <person name="Scholz U."/>
            <person name="Mascher M."/>
            <person name="Fiebig A."/>
        </authorList>
    </citation>
    <scope>NUCLEOTIDE SEQUENCE [LARGE SCALE GENOMIC DNA]</scope>
</reference>
<evidence type="ECO:0000313" key="1">
    <source>
        <dbReference type="EnsemblPlants" id="AVESA.00010b.r2.1CG0079840.1.CDS.1"/>
    </source>
</evidence>
<reference evidence="1" key="2">
    <citation type="submission" date="2025-09" db="UniProtKB">
        <authorList>
            <consortium name="EnsemblPlants"/>
        </authorList>
    </citation>
    <scope>IDENTIFICATION</scope>
</reference>
<dbReference type="EnsemblPlants" id="AVESA.00010b.r2.1CG0079840.1">
    <property type="protein sequence ID" value="AVESA.00010b.r2.1CG0079840.1.CDS.1"/>
    <property type="gene ID" value="AVESA.00010b.r2.1CG0079840"/>
</dbReference>
<name>A0ACD5TLD7_AVESA</name>
<keyword evidence="2" id="KW-1185">Reference proteome</keyword>
<sequence length="509" mass="57120">METIGGGDAGAHGYGWAGVWSAVASLIFLWSMVQQYVPSQLQDYLTTLSHRLHAAVSPYVTISIDEYVPDSFSRSEAYLAAEAYLSATCASSARRLRADLTAGSDRMSVAVDDHEEVVDVFRGAKLWWRKNKTLPRGNVISWSSHEEERRSYCLTFHRRHRGLVDTLYLPHVLAEGRAATVRNRQRRLFTNNPSSDWSGWNGSVWSHVKLEHPSTFATLGMHPTKKQDIIDDLDMFRDGKDYYASVGKAWKRGYLLFGPPGTGKSTMIAAMANYLDYDVYDLELTAVKNNTELRRLFIETTGKSIIVVEDIDCSIDLTGKRKKKKKKKKDKSGKKKKTIPPAPAKDEENKVTLSGLLNFIDGLWSACGGERIIVFTTNHKEKLDPALIRRGRMDSHIEMSFCCFESFKVLAKNYLHIADHELFHQIRQLLGEVDMSPADVAENLMPKSKNKDVDGSLGKLIKTLKEAKDEALAKAAAGAENEEEAEDDDEEDDDSSSSEEEKDGKNKKD</sequence>
<evidence type="ECO:0000313" key="2">
    <source>
        <dbReference type="Proteomes" id="UP001732700"/>
    </source>
</evidence>
<organism evidence="1 2">
    <name type="scientific">Avena sativa</name>
    <name type="common">Oat</name>
    <dbReference type="NCBI Taxonomy" id="4498"/>
    <lineage>
        <taxon>Eukaryota</taxon>
        <taxon>Viridiplantae</taxon>
        <taxon>Streptophyta</taxon>
        <taxon>Embryophyta</taxon>
        <taxon>Tracheophyta</taxon>
        <taxon>Spermatophyta</taxon>
        <taxon>Magnoliopsida</taxon>
        <taxon>Liliopsida</taxon>
        <taxon>Poales</taxon>
        <taxon>Poaceae</taxon>
        <taxon>BOP clade</taxon>
        <taxon>Pooideae</taxon>
        <taxon>Poodae</taxon>
        <taxon>Poeae</taxon>
        <taxon>Poeae Chloroplast Group 1 (Aveneae type)</taxon>
        <taxon>Aveninae</taxon>
        <taxon>Avena</taxon>
    </lineage>
</organism>
<dbReference type="Proteomes" id="UP001732700">
    <property type="component" value="Chromosome 1C"/>
</dbReference>
<proteinExistence type="predicted"/>